<comment type="caution">
    <text evidence="2">The sequence shown here is derived from an EMBL/GenBank/DDBJ whole genome shotgun (WGS) entry which is preliminary data.</text>
</comment>
<keyword evidence="1" id="KW-1133">Transmembrane helix</keyword>
<evidence type="ECO:0000313" key="3">
    <source>
        <dbReference type="Proteomes" id="UP000223913"/>
    </source>
</evidence>
<accession>A0A2D0N285</accession>
<keyword evidence="3" id="KW-1185">Reference proteome</keyword>
<feature type="transmembrane region" description="Helical" evidence="1">
    <location>
        <begin position="12"/>
        <end position="37"/>
    </location>
</feature>
<dbReference type="InterPro" id="IPR036737">
    <property type="entry name" value="OmpA-like_sf"/>
</dbReference>
<sequence length="405" mass="45555">MRKKRNRQPSFLSTAILQILLAAMVPGGVIIAIISLINTSPPPPCASWSKQYPKIAAEAQKVDYYNGATPLSPLNYNSESVKVELAEGKEPEDWPAYFKFEMESRIPNLINKLRLDLPATVDRELLKSTLTGRASAQPLINGKNGLSRLFIPDFDLEFDRENCKLIIHYRMYAPKSHIICSDALQVALQPGLSSCSDISKFISNPINQQYSPVLTKSCLGRQHCDDFQDLSPEDVNFLRITKRYNYWAGRCADNNTYFDPGAYAITELNRADLELFSEVIANYVRLHPQDRYLITCMGFADPAKVSSIAYHGLGRYHDQNKPLRLDHKEGAQIPKAIPDNYLLSWARSHEGATACNSILNELLPPELRDRITIQYQGMGVKPIGSTNDGGAQQRRVEFLFTNINS</sequence>
<keyword evidence="1" id="KW-0812">Transmembrane</keyword>
<name>A0A2D0N285_FLAN2</name>
<dbReference type="Gene3D" id="3.30.1330.60">
    <property type="entry name" value="OmpA-like domain"/>
    <property type="match status" value="1"/>
</dbReference>
<evidence type="ECO:0000313" key="2">
    <source>
        <dbReference type="EMBL" id="PHN02239.1"/>
    </source>
</evidence>
<keyword evidence="1" id="KW-0472">Membrane</keyword>
<gene>
    <name evidence="2" type="ORF">CRP01_33435</name>
</gene>
<evidence type="ECO:0008006" key="4">
    <source>
        <dbReference type="Google" id="ProtNLM"/>
    </source>
</evidence>
<dbReference type="Proteomes" id="UP000223913">
    <property type="component" value="Unassembled WGS sequence"/>
</dbReference>
<reference evidence="2 3" key="1">
    <citation type="submission" date="2017-10" db="EMBL/GenBank/DDBJ databases">
        <title>The draft genome sequence of Lewinella nigricans NBRC 102662.</title>
        <authorList>
            <person name="Wang K."/>
        </authorList>
    </citation>
    <scope>NUCLEOTIDE SEQUENCE [LARGE SCALE GENOMIC DNA]</scope>
    <source>
        <strain evidence="2 3">NBRC 102662</strain>
    </source>
</reference>
<dbReference type="RefSeq" id="WP_099154431.1">
    <property type="nucleotide sequence ID" value="NZ_PDUD01000043.1"/>
</dbReference>
<dbReference type="AlphaFoldDB" id="A0A2D0N285"/>
<organism evidence="2 3">
    <name type="scientific">Flavilitoribacter nigricans (strain ATCC 23147 / DSM 23189 / NBRC 102662 / NCIMB 1420 / SS-2)</name>
    <name type="common">Lewinella nigricans</name>
    <dbReference type="NCBI Taxonomy" id="1122177"/>
    <lineage>
        <taxon>Bacteria</taxon>
        <taxon>Pseudomonadati</taxon>
        <taxon>Bacteroidota</taxon>
        <taxon>Saprospiria</taxon>
        <taxon>Saprospirales</taxon>
        <taxon>Lewinellaceae</taxon>
        <taxon>Flavilitoribacter</taxon>
    </lineage>
</organism>
<proteinExistence type="predicted"/>
<dbReference type="EMBL" id="PDUD01000043">
    <property type="protein sequence ID" value="PHN02239.1"/>
    <property type="molecule type" value="Genomic_DNA"/>
</dbReference>
<protein>
    <recommendedName>
        <fullName evidence="4">OmpA-like domain-containing protein</fullName>
    </recommendedName>
</protein>
<evidence type="ECO:0000256" key="1">
    <source>
        <dbReference type="SAM" id="Phobius"/>
    </source>
</evidence>